<dbReference type="GO" id="GO:0008171">
    <property type="term" value="F:O-methyltransferase activity"/>
    <property type="evidence" value="ECO:0007669"/>
    <property type="project" value="InterPro"/>
</dbReference>
<evidence type="ECO:0000256" key="2">
    <source>
        <dbReference type="ARBA" id="ARBA00022679"/>
    </source>
</evidence>
<dbReference type="GO" id="GO:0046983">
    <property type="term" value="F:protein dimerization activity"/>
    <property type="evidence" value="ECO:0007669"/>
    <property type="project" value="InterPro"/>
</dbReference>
<keyword evidence="8" id="KW-1185">Reference proteome</keyword>
<dbReference type="Pfam" id="PF00891">
    <property type="entry name" value="Methyltransf_2"/>
    <property type="match status" value="1"/>
</dbReference>
<feature type="active site" description="Proton acceptor" evidence="4">
    <location>
        <position position="272"/>
    </location>
</feature>
<evidence type="ECO:0000313" key="7">
    <source>
        <dbReference type="EMBL" id="RIA83349.1"/>
    </source>
</evidence>
<keyword evidence="2 7" id="KW-0808">Transferase</keyword>
<evidence type="ECO:0000256" key="1">
    <source>
        <dbReference type="ARBA" id="ARBA00022603"/>
    </source>
</evidence>
<evidence type="ECO:0000259" key="6">
    <source>
        <dbReference type="Pfam" id="PF08100"/>
    </source>
</evidence>
<evidence type="ECO:0000256" key="3">
    <source>
        <dbReference type="ARBA" id="ARBA00022691"/>
    </source>
</evidence>
<accession>A0A397SEP8</accession>
<proteinExistence type="predicted"/>
<dbReference type="GO" id="GO:0032259">
    <property type="term" value="P:methylation"/>
    <property type="evidence" value="ECO:0007669"/>
    <property type="project" value="UniProtKB-KW"/>
</dbReference>
<evidence type="ECO:0000259" key="5">
    <source>
        <dbReference type="Pfam" id="PF00891"/>
    </source>
</evidence>
<dbReference type="InterPro" id="IPR016461">
    <property type="entry name" value="COMT-like"/>
</dbReference>
<dbReference type="SUPFAM" id="SSF46785">
    <property type="entry name" value="Winged helix' DNA-binding domain"/>
    <property type="match status" value="1"/>
</dbReference>
<sequence>MLIPNYIFPPNIILMNRSLDYLMVQVIRQLSELEIADIIKQNGGKLSAKELSILTNTNEESLSRMLRAVSSKGIFHHHGNGIYSNNRLSSVLRKDHPNSVKYFFELHADESYKAAAHLDQALKYPNGWDDMDVDNIKEQEFITPWYKAYGIKGWKFYDLPENKYRRIRFDKAMASGSGFIGDGIFVDYDWGLNENSTAVDVDGGNGGVMLELLNRYKTKGVIFDLPQVMENTRKIWNEEHKEFLDRVKFFPGSFFEDHPPQADVYFLRWILHDWSDTLSVKILKNLRSSISSNSTTTSTRLIILESILDDSVHDSLLTQIDMIMLTFDFGKERTLQNFIKILKKSGWKYVKHVNCRGPMSLIEAVPDFD</sequence>
<keyword evidence="3" id="KW-0949">S-adenosyl-L-methionine</keyword>
<dbReference type="PROSITE" id="PS51683">
    <property type="entry name" value="SAM_OMT_II"/>
    <property type="match status" value="1"/>
</dbReference>
<dbReference type="InterPro" id="IPR036388">
    <property type="entry name" value="WH-like_DNA-bd_sf"/>
</dbReference>
<dbReference type="InterPro" id="IPR001077">
    <property type="entry name" value="COMT_C"/>
</dbReference>
<feature type="domain" description="O-methyltransferase dimerisation" evidence="6">
    <location>
        <begin position="21"/>
        <end position="93"/>
    </location>
</feature>
<dbReference type="PIRSF" id="PIRSF005739">
    <property type="entry name" value="O-mtase"/>
    <property type="match status" value="1"/>
</dbReference>
<gene>
    <name evidence="7" type="ORF">C1645_786647</name>
</gene>
<dbReference type="AlphaFoldDB" id="A0A397SEP8"/>
<dbReference type="Gene3D" id="3.40.50.150">
    <property type="entry name" value="Vaccinia Virus protein VP39"/>
    <property type="match status" value="1"/>
</dbReference>
<dbReference type="OrthoDB" id="2329154at2759"/>
<dbReference type="PANTHER" id="PTHR43712:SF2">
    <property type="entry name" value="O-METHYLTRANSFERASE CICE"/>
    <property type="match status" value="1"/>
</dbReference>
<feature type="domain" description="O-methyltransferase C-terminal" evidence="5">
    <location>
        <begin position="135"/>
        <end position="347"/>
    </location>
</feature>
<dbReference type="Pfam" id="PF08100">
    <property type="entry name" value="Dimerisation"/>
    <property type="match status" value="1"/>
</dbReference>
<dbReference type="PANTHER" id="PTHR43712">
    <property type="entry name" value="PUTATIVE (AFU_ORTHOLOGUE AFUA_4G14580)-RELATED"/>
    <property type="match status" value="1"/>
</dbReference>
<dbReference type="STRING" id="658196.A0A397SEP8"/>
<organism evidence="7 8">
    <name type="scientific">Glomus cerebriforme</name>
    <dbReference type="NCBI Taxonomy" id="658196"/>
    <lineage>
        <taxon>Eukaryota</taxon>
        <taxon>Fungi</taxon>
        <taxon>Fungi incertae sedis</taxon>
        <taxon>Mucoromycota</taxon>
        <taxon>Glomeromycotina</taxon>
        <taxon>Glomeromycetes</taxon>
        <taxon>Glomerales</taxon>
        <taxon>Glomeraceae</taxon>
        <taxon>Glomus</taxon>
    </lineage>
</organism>
<evidence type="ECO:0000313" key="8">
    <source>
        <dbReference type="Proteomes" id="UP000265703"/>
    </source>
</evidence>
<name>A0A397SEP8_9GLOM</name>
<reference evidence="7 8" key="1">
    <citation type="submission" date="2018-06" db="EMBL/GenBank/DDBJ databases">
        <title>Comparative genomics reveals the genomic features of Rhizophagus irregularis, R. cerebriforme, R. diaphanum and Gigaspora rosea, and their symbiotic lifestyle signature.</title>
        <authorList>
            <person name="Morin E."/>
            <person name="San Clemente H."/>
            <person name="Chen E.C.H."/>
            <person name="De La Providencia I."/>
            <person name="Hainaut M."/>
            <person name="Kuo A."/>
            <person name="Kohler A."/>
            <person name="Murat C."/>
            <person name="Tang N."/>
            <person name="Roy S."/>
            <person name="Loubradou J."/>
            <person name="Henrissat B."/>
            <person name="Grigoriev I.V."/>
            <person name="Corradi N."/>
            <person name="Roux C."/>
            <person name="Martin F.M."/>
        </authorList>
    </citation>
    <scope>NUCLEOTIDE SEQUENCE [LARGE SCALE GENOMIC DNA]</scope>
    <source>
        <strain evidence="7 8">DAOM 227022</strain>
    </source>
</reference>
<evidence type="ECO:0000256" key="4">
    <source>
        <dbReference type="PIRSR" id="PIRSR005739-1"/>
    </source>
</evidence>
<dbReference type="EMBL" id="QKYT01000581">
    <property type="protein sequence ID" value="RIA83349.1"/>
    <property type="molecule type" value="Genomic_DNA"/>
</dbReference>
<dbReference type="InterPro" id="IPR036390">
    <property type="entry name" value="WH_DNA-bd_sf"/>
</dbReference>
<protein>
    <submittedName>
        <fullName evidence="7">O-methyltransferase-domain-containing protein</fullName>
    </submittedName>
</protein>
<dbReference type="Gene3D" id="1.10.10.10">
    <property type="entry name" value="Winged helix-like DNA-binding domain superfamily/Winged helix DNA-binding domain"/>
    <property type="match status" value="1"/>
</dbReference>
<comment type="caution">
    <text evidence="7">The sequence shown here is derived from an EMBL/GenBank/DDBJ whole genome shotgun (WGS) entry which is preliminary data.</text>
</comment>
<keyword evidence="1 7" id="KW-0489">Methyltransferase</keyword>
<dbReference type="SUPFAM" id="SSF53335">
    <property type="entry name" value="S-adenosyl-L-methionine-dependent methyltransferases"/>
    <property type="match status" value="1"/>
</dbReference>
<dbReference type="InterPro" id="IPR012967">
    <property type="entry name" value="COMT_dimerisation"/>
</dbReference>
<dbReference type="Proteomes" id="UP000265703">
    <property type="component" value="Unassembled WGS sequence"/>
</dbReference>
<dbReference type="InterPro" id="IPR029063">
    <property type="entry name" value="SAM-dependent_MTases_sf"/>
</dbReference>